<comment type="caution">
    <text evidence="1">The sequence shown here is derived from an EMBL/GenBank/DDBJ whole genome shotgun (WGS) entry which is preliminary data.</text>
</comment>
<accession>A0ACC3NG50</accession>
<name>A0ACC3NG50_9PEZI</name>
<gene>
    <name evidence="1" type="ORF">LTR37_006963</name>
</gene>
<evidence type="ECO:0000313" key="2">
    <source>
        <dbReference type="Proteomes" id="UP001281147"/>
    </source>
</evidence>
<dbReference type="EMBL" id="JAUTXU010000047">
    <property type="protein sequence ID" value="KAK3715738.1"/>
    <property type="molecule type" value="Genomic_DNA"/>
</dbReference>
<evidence type="ECO:0000313" key="1">
    <source>
        <dbReference type="EMBL" id="KAK3715738.1"/>
    </source>
</evidence>
<reference evidence="1" key="1">
    <citation type="submission" date="2023-07" db="EMBL/GenBank/DDBJ databases">
        <title>Black Yeasts Isolated from many extreme environments.</title>
        <authorList>
            <person name="Coleine C."/>
            <person name="Stajich J.E."/>
            <person name="Selbmann L."/>
        </authorList>
    </citation>
    <scope>NUCLEOTIDE SEQUENCE</scope>
    <source>
        <strain evidence="1">CCFEE 5714</strain>
    </source>
</reference>
<organism evidence="1 2">
    <name type="scientific">Vermiconidia calcicola</name>
    <dbReference type="NCBI Taxonomy" id="1690605"/>
    <lineage>
        <taxon>Eukaryota</taxon>
        <taxon>Fungi</taxon>
        <taxon>Dikarya</taxon>
        <taxon>Ascomycota</taxon>
        <taxon>Pezizomycotina</taxon>
        <taxon>Dothideomycetes</taxon>
        <taxon>Dothideomycetidae</taxon>
        <taxon>Mycosphaerellales</taxon>
        <taxon>Extremaceae</taxon>
        <taxon>Vermiconidia</taxon>
    </lineage>
</organism>
<proteinExistence type="predicted"/>
<sequence length="332" mass="37182">MPNREEFLHTGLVPLINVNINEDDECAICSCDYTDPVKLSSCGHVFDKHCIEQWLSMDGKNICPMCKAKLFDLHQAEDDREPGYERRALINQALRTSRMSEPGAVDFINRYGVSAPNESRLQRATAHALYYLTQGLSADGSIRIQGSDMTGIPLVSGPARFEAELLSAPFIAMANLIPALSAAQGRQYNAQQARDWQLCLTHLWPILKARDGKKTDALVLAATLRRKLREELLSCYSDIDFMDFFFECGDPSVVNHFSIDLDVMMNYLTLRCWIVQRDHEAVAAKKKSLEATKKKLAEAAKKEAEAAKKEAKSKKPSAPEGPKPKKEECNIM</sequence>
<protein>
    <submittedName>
        <fullName evidence="1">Uncharacterized protein</fullName>
    </submittedName>
</protein>
<keyword evidence="2" id="KW-1185">Reference proteome</keyword>
<dbReference type="Proteomes" id="UP001281147">
    <property type="component" value="Unassembled WGS sequence"/>
</dbReference>